<dbReference type="Proteomes" id="UP000639338">
    <property type="component" value="Unassembled WGS sequence"/>
</dbReference>
<evidence type="ECO:0000256" key="1">
    <source>
        <dbReference type="SAM" id="SignalP"/>
    </source>
</evidence>
<keyword evidence="1" id="KW-0732">Signal</keyword>
<gene>
    <name evidence="2" type="ORF">HCN44_001928</name>
</gene>
<evidence type="ECO:0008006" key="4">
    <source>
        <dbReference type="Google" id="ProtNLM"/>
    </source>
</evidence>
<protein>
    <recommendedName>
        <fullName evidence="4">Venom protein</fullName>
    </recommendedName>
</protein>
<name>A0A834Y0E0_APHGI</name>
<keyword evidence="3" id="KW-1185">Reference proteome</keyword>
<sequence length="299" mass="33214">MKFFVEKISIYINCIFIILLIISTGSAEDCSNVQCPGPLSFYSEIGCQPVYKNPGDCCAYKYDCPLRKNNYCYINGQEYSPGEVMRKEDSGPCDRCTCEINYLGIGSFLCSSPSCAYVPIPDGCRLVHSMENCFTFNDVTVPVCIVDGKTYQEGEFFIPSKEPNKKCYCSAGYNGTNVMPFCYEQKGECKTEKHYNDMIAMNCPPVYGSEGSCPTGFRCEETNSVIIHHNHNNENENSQSNSTEAGVCKFGSTTLKIGDEIAEGNTWISRCMKCVCEVPPVVTCRRLSVSISSSYPCSF</sequence>
<feature type="chain" id="PRO_5032427513" description="Venom protein" evidence="1">
    <location>
        <begin position="28"/>
        <end position="299"/>
    </location>
</feature>
<evidence type="ECO:0000313" key="2">
    <source>
        <dbReference type="EMBL" id="KAF7996296.1"/>
    </source>
</evidence>
<dbReference type="AlphaFoldDB" id="A0A834Y0E0"/>
<feature type="signal peptide" evidence="1">
    <location>
        <begin position="1"/>
        <end position="27"/>
    </location>
</feature>
<dbReference type="EMBL" id="JACMRX010000001">
    <property type="protein sequence ID" value="KAF7996296.1"/>
    <property type="molecule type" value="Genomic_DNA"/>
</dbReference>
<organism evidence="2 3">
    <name type="scientific">Aphidius gifuensis</name>
    <name type="common">Parasitoid wasp</name>
    <dbReference type="NCBI Taxonomy" id="684658"/>
    <lineage>
        <taxon>Eukaryota</taxon>
        <taxon>Metazoa</taxon>
        <taxon>Ecdysozoa</taxon>
        <taxon>Arthropoda</taxon>
        <taxon>Hexapoda</taxon>
        <taxon>Insecta</taxon>
        <taxon>Pterygota</taxon>
        <taxon>Neoptera</taxon>
        <taxon>Endopterygota</taxon>
        <taxon>Hymenoptera</taxon>
        <taxon>Apocrita</taxon>
        <taxon>Ichneumonoidea</taxon>
        <taxon>Braconidae</taxon>
        <taxon>Aphidiinae</taxon>
        <taxon>Aphidius</taxon>
    </lineage>
</organism>
<comment type="caution">
    <text evidence="2">The sequence shown here is derived from an EMBL/GenBank/DDBJ whole genome shotgun (WGS) entry which is preliminary data.</text>
</comment>
<evidence type="ECO:0000313" key="3">
    <source>
        <dbReference type="Proteomes" id="UP000639338"/>
    </source>
</evidence>
<accession>A0A834Y0E0</accession>
<reference evidence="2 3" key="1">
    <citation type="submission" date="2020-08" db="EMBL/GenBank/DDBJ databases">
        <title>Aphidius gifuensis genome sequencing and assembly.</title>
        <authorList>
            <person name="Du Z."/>
        </authorList>
    </citation>
    <scope>NUCLEOTIDE SEQUENCE [LARGE SCALE GENOMIC DNA]</scope>
    <source>
        <strain evidence="2">YNYX2018</strain>
        <tissue evidence="2">Adults</tissue>
    </source>
</reference>
<dbReference type="OrthoDB" id="365605at2759"/>
<proteinExistence type="predicted"/>